<dbReference type="SUPFAM" id="SSF56399">
    <property type="entry name" value="ADP-ribosylation"/>
    <property type="match status" value="1"/>
</dbReference>
<dbReference type="Gene3D" id="3.90.176.10">
    <property type="entry name" value="Toxin ADP-ribosyltransferase, Chain A, domain 1"/>
    <property type="match status" value="1"/>
</dbReference>
<dbReference type="AlphaFoldDB" id="A0A919SYI3"/>
<comment type="caution">
    <text evidence="1">The sequence shown here is derived from an EMBL/GenBank/DDBJ whole genome shotgun (WGS) entry which is preliminary data.</text>
</comment>
<dbReference type="EMBL" id="BOQL01000111">
    <property type="protein sequence ID" value="GIM80812.1"/>
    <property type="molecule type" value="Genomic_DNA"/>
</dbReference>
<sequence>MRGTTLSNFSWSRDLTDTDRGALVAWNEGRNALQINQAQREGDELFAKFLVKDLDSVISAGSFNEPTIVYRGLAVPDGCLPGLMVNTMHTNRGYMSVSLRRTHAQEFAARRAGRPYADGIFTSISKTGEVPVVVEFTLPAGTLAAELKGNGLDEYLLARNSSFRITGVHDGLVRAVPV</sequence>
<name>A0A919SYI3_9ACTN</name>
<proteinExistence type="predicted"/>
<evidence type="ECO:0000313" key="2">
    <source>
        <dbReference type="Proteomes" id="UP000681340"/>
    </source>
</evidence>
<accession>A0A919SYI3</accession>
<reference evidence="1" key="1">
    <citation type="submission" date="2021-03" db="EMBL/GenBank/DDBJ databases">
        <title>Whole genome shotgun sequence of Actinoplanes auranticolor NBRC 12245.</title>
        <authorList>
            <person name="Komaki H."/>
            <person name="Tamura T."/>
        </authorList>
    </citation>
    <scope>NUCLEOTIDE SEQUENCE</scope>
    <source>
        <strain evidence="1">NBRC 12245</strain>
    </source>
</reference>
<evidence type="ECO:0008006" key="3">
    <source>
        <dbReference type="Google" id="ProtNLM"/>
    </source>
</evidence>
<evidence type="ECO:0000313" key="1">
    <source>
        <dbReference type="EMBL" id="GIM80812.1"/>
    </source>
</evidence>
<protein>
    <recommendedName>
        <fullName evidence="3">ADP-ribosyltransferase exoenzyme</fullName>
    </recommendedName>
</protein>
<keyword evidence="2" id="KW-1185">Reference proteome</keyword>
<dbReference type="RefSeq" id="WP_212994982.1">
    <property type="nucleotide sequence ID" value="NZ_BAABEA010000036.1"/>
</dbReference>
<dbReference type="Proteomes" id="UP000681340">
    <property type="component" value="Unassembled WGS sequence"/>
</dbReference>
<organism evidence="1 2">
    <name type="scientific">Actinoplanes auranticolor</name>
    <dbReference type="NCBI Taxonomy" id="47988"/>
    <lineage>
        <taxon>Bacteria</taxon>
        <taxon>Bacillati</taxon>
        <taxon>Actinomycetota</taxon>
        <taxon>Actinomycetes</taxon>
        <taxon>Micromonosporales</taxon>
        <taxon>Micromonosporaceae</taxon>
        <taxon>Actinoplanes</taxon>
    </lineage>
</organism>
<dbReference type="PROSITE" id="PS51996">
    <property type="entry name" value="TR_MART"/>
    <property type="match status" value="1"/>
</dbReference>
<gene>
    <name evidence="1" type="ORF">Aau02nite_92160</name>
</gene>